<dbReference type="Proteomes" id="UP000602050">
    <property type="component" value="Unassembled WGS sequence"/>
</dbReference>
<dbReference type="Gene3D" id="3.40.50.720">
    <property type="entry name" value="NAD(P)-binding Rossmann-like Domain"/>
    <property type="match status" value="1"/>
</dbReference>
<evidence type="ECO:0000256" key="2">
    <source>
        <dbReference type="ARBA" id="ARBA00011881"/>
    </source>
</evidence>
<dbReference type="PANTHER" id="PTHR43639">
    <property type="entry name" value="OXIDOREDUCTASE, SHORT-CHAIN DEHYDROGENASE/REDUCTASE FAMILY (AFU_ORTHOLOGUE AFUA_5G02870)"/>
    <property type="match status" value="1"/>
</dbReference>
<dbReference type="PRINTS" id="PR00081">
    <property type="entry name" value="GDHRDH"/>
</dbReference>
<dbReference type="AlphaFoldDB" id="A0A8J2ZQB5"/>
<comment type="subunit">
    <text evidence="2">Homotetramer.</text>
</comment>
<dbReference type="Pfam" id="PF13561">
    <property type="entry name" value="adh_short_C2"/>
    <property type="match status" value="1"/>
</dbReference>
<dbReference type="RefSeq" id="WP_188390721.1">
    <property type="nucleotide sequence ID" value="NZ_BMEV01000005.1"/>
</dbReference>
<evidence type="ECO:0000256" key="1">
    <source>
        <dbReference type="ARBA" id="ARBA00006484"/>
    </source>
</evidence>
<reference evidence="4" key="2">
    <citation type="submission" date="2020-09" db="EMBL/GenBank/DDBJ databases">
        <authorList>
            <person name="Sun Q."/>
            <person name="Zhou Y."/>
        </authorList>
    </citation>
    <scope>NUCLEOTIDE SEQUENCE</scope>
    <source>
        <strain evidence="4">CGMCC 1.12360</strain>
    </source>
</reference>
<proteinExistence type="inferred from homology"/>
<dbReference type="InterPro" id="IPR002347">
    <property type="entry name" value="SDR_fam"/>
</dbReference>
<evidence type="ECO:0000313" key="4">
    <source>
        <dbReference type="EMBL" id="GGH69839.1"/>
    </source>
</evidence>
<keyword evidence="3" id="KW-0560">Oxidoreductase</keyword>
<dbReference type="InterPro" id="IPR020904">
    <property type="entry name" value="Sc_DH/Rdtase_CS"/>
</dbReference>
<evidence type="ECO:0000313" key="5">
    <source>
        <dbReference type="Proteomes" id="UP000602050"/>
    </source>
</evidence>
<comment type="caution">
    <text evidence="4">The sequence shown here is derived from an EMBL/GenBank/DDBJ whole genome shotgun (WGS) entry which is preliminary data.</text>
</comment>
<organism evidence="4 5">
    <name type="scientific">Compostibacillus humi</name>
    <dbReference type="NCBI Taxonomy" id="1245525"/>
    <lineage>
        <taxon>Bacteria</taxon>
        <taxon>Bacillati</taxon>
        <taxon>Bacillota</taxon>
        <taxon>Bacilli</taxon>
        <taxon>Bacillales</taxon>
        <taxon>Bacillaceae</taxon>
        <taxon>Compostibacillus</taxon>
    </lineage>
</organism>
<dbReference type="CDD" id="cd05233">
    <property type="entry name" value="SDR_c"/>
    <property type="match status" value="1"/>
</dbReference>
<dbReference type="EMBL" id="BMEV01000005">
    <property type="protein sequence ID" value="GGH69839.1"/>
    <property type="molecule type" value="Genomic_DNA"/>
</dbReference>
<dbReference type="PROSITE" id="PS00061">
    <property type="entry name" value="ADH_SHORT"/>
    <property type="match status" value="1"/>
</dbReference>
<dbReference type="InterPro" id="IPR036291">
    <property type="entry name" value="NAD(P)-bd_dom_sf"/>
</dbReference>
<sequence>MDKHRGKVVLITGASSGIGRASAELLAANGAKVIINYRTNEEGALAAKENILRRGGECIVVQADVSKKAEADRLVETGLQEYGQIDVLVNNAGSVIKRSPFLEIGEELWDKTFHVNVKSMYLVSQAVLNHMVKRKKGKIINISSVAAKHGAPGENIHYAAAKGAVNTFTVGLAKEFAPYGILVNAVAPGFILTPFQDKYSTQERIDRIIPTIPLKRAGTAEDIAAMVSFLASEEADYITGEIFTVSGGR</sequence>
<protein>
    <submittedName>
        <fullName evidence="4">Oxidoreductase</fullName>
    </submittedName>
</protein>
<dbReference type="GO" id="GO:0016491">
    <property type="term" value="F:oxidoreductase activity"/>
    <property type="evidence" value="ECO:0007669"/>
    <property type="project" value="UniProtKB-KW"/>
</dbReference>
<dbReference type="PRINTS" id="PR00080">
    <property type="entry name" value="SDRFAMILY"/>
</dbReference>
<dbReference type="FunFam" id="3.40.50.720:FF:000084">
    <property type="entry name" value="Short-chain dehydrogenase reductase"/>
    <property type="match status" value="1"/>
</dbReference>
<dbReference type="SUPFAM" id="SSF51735">
    <property type="entry name" value="NAD(P)-binding Rossmann-fold domains"/>
    <property type="match status" value="1"/>
</dbReference>
<dbReference type="PANTHER" id="PTHR43639:SF1">
    <property type="entry name" value="SHORT-CHAIN DEHYDROGENASE_REDUCTASE FAMILY PROTEIN"/>
    <property type="match status" value="1"/>
</dbReference>
<dbReference type="GO" id="GO:0008206">
    <property type="term" value="P:bile acid metabolic process"/>
    <property type="evidence" value="ECO:0007669"/>
    <property type="project" value="UniProtKB-ARBA"/>
</dbReference>
<accession>A0A8J2ZQB5</accession>
<gene>
    <name evidence="4" type="ORF">GCM10010978_04180</name>
</gene>
<dbReference type="NCBIfam" id="NF005559">
    <property type="entry name" value="PRK07231.1"/>
    <property type="match status" value="1"/>
</dbReference>
<comment type="similarity">
    <text evidence="1">Belongs to the short-chain dehydrogenases/reductases (SDR) family.</text>
</comment>
<name>A0A8J2ZQB5_9BACI</name>
<keyword evidence="5" id="KW-1185">Reference proteome</keyword>
<reference evidence="4" key="1">
    <citation type="journal article" date="2014" name="Int. J. Syst. Evol. Microbiol.">
        <title>Complete genome sequence of Corynebacterium casei LMG S-19264T (=DSM 44701T), isolated from a smear-ripened cheese.</title>
        <authorList>
            <consortium name="US DOE Joint Genome Institute (JGI-PGF)"/>
            <person name="Walter F."/>
            <person name="Albersmeier A."/>
            <person name="Kalinowski J."/>
            <person name="Ruckert C."/>
        </authorList>
    </citation>
    <scope>NUCLEOTIDE SEQUENCE</scope>
    <source>
        <strain evidence="4">CGMCC 1.12360</strain>
    </source>
</reference>
<evidence type="ECO:0000256" key="3">
    <source>
        <dbReference type="ARBA" id="ARBA00023002"/>
    </source>
</evidence>